<feature type="binding site" evidence="12">
    <location>
        <position position="249"/>
    </location>
    <ligand>
        <name>NADP(+)</name>
        <dbReference type="ChEBI" id="CHEBI:58349"/>
    </ligand>
</feature>
<dbReference type="InterPro" id="IPR020631">
    <property type="entry name" value="THF_DH/CycHdrlase_NAD-bd_dom"/>
</dbReference>
<comment type="function">
    <text evidence="12">Catalyzes the oxidation of 5,10-methylenetetrahydrofolate to 5,10-methenyltetrahydrofolate and then the hydrolysis of 5,10-methenyltetrahydrofolate to 10-formyltetrahydrofolate.</text>
</comment>
<evidence type="ECO:0000259" key="14">
    <source>
        <dbReference type="Pfam" id="PF02882"/>
    </source>
</evidence>
<dbReference type="EC" id="1.5.1.5" evidence="12"/>
<keyword evidence="6 12" id="KW-0378">Hydrolase</keyword>
<comment type="catalytic activity">
    <reaction evidence="12">
        <text>(6R)-5,10-methylene-5,6,7,8-tetrahydrofolate + NADP(+) = (6R)-5,10-methenyltetrahydrofolate + NADPH</text>
        <dbReference type="Rhea" id="RHEA:22812"/>
        <dbReference type="ChEBI" id="CHEBI:15636"/>
        <dbReference type="ChEBI" id="CHEBI:57455"/>
        <dbReference type="ChEBI" id="CHEBI:57783"/>
        <dbReference type="ChEBI" id="CHEBI:58349"/>
        <dbReference type="EC" id="1.5.1.5"/>
    </reaction>
</comment>
<dbReference type="InterPro" id="IPR020630">
    <property type="entry name" value="THF_DH/CycHdrlase_cat_dom"/>
</dbReference>
<evidence type="ECO:0000256" key="5">
    <source>
        <dbReference type="ARBA" id="ARBA00022755"/>
    </source>
</evidence>
<evidence type="ECO:0000256" key="9">
    <source>
        <dbReference type="ARBA" id="ARBA00023102"/>
    </source>
</evidence>
<protein>
    <recommendedName>
        <fullName evidence="12">Bifunctional protein FolD</fullName>
    </recommendedName>
    <domain>
        <recommendedName>
            <fullName evidence="12">Methylenetetrahydrofolate dehydrogenase</fullName>
            <ecNumber evidence="12">1.5.1.5</ecNumber>
        </recommendedName>
    </domain>
    <domain>
        <recommendedName>
            <fullName evidence="12">Methenyltetrahydrofolate cyclohydrolase</fullName>
            <ecNumber evidence="12">3.5.4.9</ecNumber>
        </recommendedName>
    </domain>
</protein>
<keyword evidence="11 12" id="KW-0511">Multifunctional enzyme</keyword>
<dbReference type="GO" id="GO:0006164">
    <property type="term" value="P:purine nucleotide biosynthetic process"/>
    <property type="evidence" value="ECO:0007669"/>
    <property type="project" value="UniProtKB-KW"/>
</dbReference>
<evidence type="ECO:0000256" key="1">
    <source>
        <dbReference type="ARBA" id="ARBA00004777"/>
    </source>
</evidence>
<name>A0A2T6KPQ7_9RHOB</name>
<dbReference type="EMBL" id="QBUD01000001">
    <property type="protein sequence ID" value="PUB18550.1"/>
    <property type="molecule type" value="Genomic_DNA"/>
</dbReference>
<keyword evidence="9 12" id="KW-0368">Histidine biosynthesis</keyword>
<evidence type="ECO:0000256" key="12">
    <source>
        <dbReference type="HAMAP-Rule" id="MF_01576"/>
    </source>
</evidence>
<dbReference type="NCBIfam" id="NF010783">
    <property type="entry name" value="PRK14186.1"/>
    <property type="match status" value="1"/>
</dbReference>
<feature type="domain" description="Tetrahydrofolate dehydrogenase/cyclohydrolase catalytic" evidence="13">
    <location>
        <begin position="23"/>
        <end position="138"/>
    </location>
</feature>
<dbReference type="GO" id="GO:0004477">
    <property type="term" value="F:methenyltetrahydrofolate cyclohydrolase activity"/>
    <property type="evidence" value="ECO:0007669"/>
    <property type="project" value="UniProtKB-UniRule"/>
</dbReference>
<evidence type="ECO:0000256" key="7">
    <source>
        <dbReference type="ARBA" id="ARBA00022857"/>
    </source>
</evidence>
<feature type="binding site" evidence="12">
    <location>
        <begin position="183"/>
        <end position="185"/>
    </location>
    <ligand>
        <name>NADP(+)</name>
        <dbReference type="ChEBI" id="CHEBI:58349"/>
    </ligand>
</feature>
<dbReference type="InterPro" id="IPR046346">
    <property type="entry name" value="Aminoacid_DH-like_N_sf"/>
</dbReference>
<proteinExistence type="inferred from homology"/>
<dbReference type="GO" id="GO:0005829">
    <property type="term" value="C:cytosol"/>
    <property type="evidence" value="ECO:0007669"/>
    <property type="project" value="TreeGrafter"/>
</dbReference>
<keyword evidence="8 12" id="KW-0560">Oxidoreductase</keyword>
<dbReference type="GO" id="GO:0004488">
    <property type="term" value="F:methylenetetrahydrofolate dehydrogenase (NADP+) activity"/>
    <property type="evidence" value="ECO:0007669"/>
    <property type="project" value="UniProtKB-UniRule"/>
</dbReference>
<dbReference type="CDD" id="cd01080">
    <property type="entry name" value="NAD_bind_m-THF_DH_Cyclohyd"/>
    <property type="match status" value="1"/>
</dbReference>
<dbReference type="FunFam" id="3.40.50.10860:FF:000005">
    <property type="entry name" value="C-1-tetrahydrofolate synthase, cytoplasmic, putative"/>
    <property type="match status" value="1"/>
</dbReference>
<dbReference type="NCBIfam" id="NF008058">
    <property type="entry name" value="PRK10792.1"/>
    <property type="match status" value="1"/>
</dbReference>
<reference evidence="15 16" key="1">
    <citation type="submission" date="2018-04" db="EMBL/GenBank/DDBJ databases">
        <title>Genomic Encyclopedia of Archaeal and Bacterial Type Strains, Phase II (KMG-II): from individual species to whole genera.</title>
        <authorList>
            <person name="Goeker M."/>
        </authorList>
    </citation>
    <scope>NUCLEOTIDE SEQUENCE [LARGE SCALE GENOMIC DNA]</scope>
    <source>
        <strain evidence="15 16">DSM 29955</strain>
    </source>
</reference>
<dbReference type="SUPFAM" id="SSF51735">
    <property type="entry name" value="NAD(P)-binding Rossmann-fold domains"/>
    <property type="match status" value="1"/>
</dbReference>
<evidence type="ECO:0000313" key="15">
    <source>
        <dbReference type="EMBL" id="PUB18550.1"/>
    </source>
</evidence>
<evidence type="ECO:0000256" key="6">
    <source>
        <dbReference type="ARBA" id="ARBA00022801"/>
    </source>
</evidence>
<dbReference type="HAMAP" id="MF_01576">
    <property type="entry name" value="THF_DHG_CYH"/>
    <property type="match status" value="1"/>
</dbReference>
<evidence type="ECO:0000259" key="13">
    <source>
        <dbReference type="Pfam" id="PF00763"/>
    </source>
</evidence>
<dbReference type="SUPFAM" id="SSF53223">
    <property type="entry name" value="Aminoacid dehydrogenase-like, N-terminal domain"/>
    <property type="match status" value="1"/>
</dbReference>
<dbReference type="GO" id="GO:0000105">
    <property type="term" value="P:L-histidine biosynthetic process"/>
    <property type="evidence" value="ECO:0007669"/>
    <property type="project" value="UniProtKB-KW"/>
</dbReference>
<dbReference type="PANTHER" id="PTHR48099:SF5">
    <property type="entry name" value="C-1-TETRAHYDROFOLATE SYNTHASE, CYTOPLASMIC"/>
    <property type="match status" value="1"/>
</dbReference>
<dbReference type="Gene3D" id="3.40.50.720">
    <property type="entry name" value="NAD(P)-binding Rossmann-like Domain"/>
    <property type="match status" value="1"/>
</dbReference>
<dbReference type="GO" id="GO:0009086">
    <property type="term" value="P:methionine biosynthetic process"/>
    <property type="evidence" value="ECO:0007669"/>
    <property type="project" value="UniProtKB-KW"/>
</dbReference>
<comment type="caution">
    <text evidence="15">The sequence shown here is derived from an EMBL/GenBank/DDBJ whole genome shotgun (WGS) entry which is preliminary data.</text>
</comment>
<dbReference type="Gene3D" id="3.40.50.10860">
    <property type="entry name" value="Leucine Dehydrogenase, chain A, domain 1"/>
    <property type="match status" value="1"/>
</dbReference>
<feature type="domain" description="Tetrahydrofolate dehydrogenase/cyclohydrolase NAD(P)-binding" evidence="14">
    <location>
        <begin position="157"/>
        <end position="302"/>
    </location>
</feature>
<dbReference type="GO" id="GO:0035999">
    <property type="term" value="P:tetrahydrofolate interconversion"/>
    <property type="evidence" value="ECO:0007669"/>
    <property type="project" value="UniProtKB-UniRule"/>
</dbReference>
<evidence type="ECO:0000256" key="10">
    <source>
        <dbReference type="ARBA" id="ARBA00023167"/>
    </source>
</evidence>
<dbReference type="InterPro" id="IPR020867">
    <property type="entry name" value="THF_DH/CycHdrlase_CS"/>
</dbReference>
<keyword evidence="4 12" id="KW-0028">Amino-acid biosynthesis</keyword>
<evidence type="ECO:0000256" key="8">
    <source>
        <dbReference type="ARBA" id="ARBA00023002"/>
    </source>
</evidence>
<dbReference type="EC" id="3.5.4.9" evidence="12"/>
<accession>A0A2T6KPQ7</accession>
<keyword evidence="10 12" id="KW-0486">Methionine biosynthesis</keyword>
<comment type="subunit">
    <text evidence="2 12">Homodimer.</text>
</comment>
<evidence type="ECO:0000256" key="2">
    <source>
        <dbReference type="ARBA" id="ARBA00011738"/>
    </source>
</evidence>
<dbReference type="PROSITE" id="PS00767">
    <property type="entry name" value="THF_DHG_CYH_2"/>
    <property type="match status" value="1"/>
</dbReference>
<sequence length="314" mass="32644">MSGTTPTHPPVMLERDDMTATVLDGKAFAAKIREQVGAHVARLEAEHGITPGLAVVLVGEDPASHVYVRSKGKMTVEVGMASFEHRLDADTSEADLLALIDQLNADPAVHGILVQLPLPEHLDSDLVINSIDPSKDVDGFHISNVGLLGTGQKSMVPCTPLGCLMMLRDYHGSLSGLNAVVIGRSNIVGKPMAQLLLGESCTVTIAHSRTADLPGVVRQADIVVAAVGRPQMVPGDWIKPGATVIDVGINRIEKPDGGTRLVGDVDYESCAAVAGAITPVPGGVGPMTIACLLANTVTACCRANGLPEPEGLTV</sequence>
<keyword evidence="7 12" id="KW-0521">NADP</keyword>
<keyword evidence="3 12" id="KW-0554">One-carbon metabolism</keyword>
<dbReference type="Pfam" id="PF00763">
    <property type="entry name" value="THF_DHG_CYH"/>
    <property type="match status" value="1"/>
</dbReference>
<evidence type="ECO:0000256" key="3">
    <source>
        <dbReference type="ARBA" id="ARBA00022563"/>
    </source>
</evidence>
<comment type="caution">
    <text evidence="12">Lacks conserved residue(s) required for the propagation of feature annotation.</text>
</comment>
<dbReference type="AlphaFoldDB" id="A0A2T6KPQ7"/>
<keyword evidence="5 12" id="KW-0658">Purine biosynthesis</keyword>
<comment type="similarity">
    <text evidence="12">Belongs to the tetrahydrofolate dehydrogenase/cyclohydrolase family.</text>
</comment>
<dbReference type="Pfam" id="PF02882">
    <property type="entry name" value="THF_DHG_CYH_C"/>
    <property type="match status" value="1"/>
</dbReference>
<dbReference type="PANTHER" id="PTHR48099">
    <property type="entry name" value="C-1-TETRAHYDROFOLATE SYNTHASE, CYTOPLASMIC-RELATED"/>
    <property type="match status" value="1"/>
</dbReference>
<dbReference type="InterPro" id="IPR036291">
    <property type="entry name" value="NAD(P)-bd_dom_sf"/>
</dbReference>
<dbReference type="NCBIfam" id="NF010785">
    <property type="entry name" value="PRK14188.1"/>
    <property type="match status" value="1"/>
</dbReference>
<evidence type="ECO:0000256" key="4">
    <source>
        <dbReference type="ARBA" id="ARBA00022605"/>
    </source>
</evidence>
<dbReference type="Proteomes" id="UP000244523">
    <property type="component" value="Unassembled WGS sequence"/>
</dbReference>
<dbReference type="FunFam" id="3.40.50.720:FF:000006">
    <property type="entry name" value="Bifunctional protein FolD"/>
    <property type="match status" value="1"/>
</dbReference>
<dbReference type="PROSITE" id="PS00766">
    <property type="entry name" value="THF_DHG_CYH_1"/>
    <property type="match status" value="1"/>
</dbReference>
<dbReference type="InterPro" id="IPR000672">
    <property type="entry name" value="THF_DH/CycHdrlase"/>
</dbReference>
<comment type="catalytic activity">
    <reaction evidence="12">
        <text>(6R)-5,10-methenyltetrahydrofolate + H2O = (6R)-10-formyltetrahydrofolate + H(+)</text>
        <dbReference type="Rhea" id="RHEA:23700"/>
        <dbReference type="ChEBI" id="CHEBI:15377"/>
        <dbReference type="ChEBI" id="CHEBI:15378"/>
        <dbReference type="ChEBI" id="CHEBI:57455"/>
        <dbReference type="ChEBI" id="CHEBI:195366"/>
        <dbReference type="EC" id="3.5.4.9"/>
    </reaction>
</comment>
<evidence type="ECO:0000313" key="16">
    <source>
        <dbReference type="Proteomes" id="UP000244523"/>
    </source>
</evidence>
<keyword evidence="16" id="KW-1185">Reference proteome</keyword>
<organism evidence="15 16">
    <name type="scientific">Yoonia sediminilitoris</name>
    <dbReference type="NCBI Taxonomy" id="1286148"/>
    <lineage>
        <taxon>Bacteria</taxon>
        <taxon>Pseudomonadati</taxon>
        <taxon>Pseudomonadota</taxon>
        <taxon>Alphaproteobacteria</taxon>
        <taxon>Rhodobacterales</taxon>
        <taxon>Paracoccaceae</taxon>
        <taxon>Yoonia</taxon>
    </lineage>
</organism>
<evidence type="ECO:0000256" key="11">
    <source>
        <dbReference type="ARBA" id="ARBA00023268"/>
    </source>
</evidence>
<dbReference type="PRINTS" id="PR00085">
    <property type="entry name" value="THFDHDRGNASE"/>
</dbReference>
<comment type="pathway">
    <text evidence="1 12">One-carbon metabolism; tetrahydrofolate interconversion.</text>
</comment>
<dbReference type="UniPathway" id="UPA00193"/>
<gene>
    <name evidence="12" type="primary">folD</name>
    <name evidence="15" type="ORF">C8N45_101134</name>
</gene>